<evidence type="ECO:0008006" key="4">
    <source>
        <dbReference type="Google" id="ProtNLM"/>
    </source>
</evidence>
<sequence length="418" mass="46420">MTNPIMKSAKRRLACAALAVLWSATSIAQAQIQLTGETALELSIGGTNSNFIFNEIPNEFRFAHLAINQFNLFVLAPMGDEWSFNARVQFDIWGGGRLNPPRITLATILWQKPESPVSISIGRFVMPFGLYPRRQLQSDNLFASAPLSYGYFVNISDKRGFWPAAGNTGVYGTADDVGLTTVYFGGYTTGASLNWILIPNALNIELAIVNGALSSQADYTNLANLAGVARLGFQPAIFWQQGISVSYGSFMQADPVNNLVRTNNPFEQYRQLVLGTDVILAYAFFELSGELIYSQWTVPRFTTAEGFTTVAGNPDELVRYTVSNLSGYVDFKFEPPFLTGTYLALRYERLLFLPYTDARTNQENLSWDRSVTRLSAAIGVKFSERVLAKLAFADQALDGQSFNVRDNYTLRSIFVVNF</sequence>
<evidence type="ECO:0000256" key="1">
    <source>
        <dbReference type="SAM" id="SignalP"/>
    </source>
</evidence>
<evidence type="ECO:0000313" key="3">
    <source>
        <dbReference type="Proteomes" id="UP000266389"/>
    </source>
</evidence>
<reference evidence="2 3" key="1">
    <citation type="journal article" date="2011" name="ISME J.">
        <title>Community ecology of hot spring cyanobacterial mats: predominant populations and their functional potential.</title>
        <authorList>
            <person name="Klatt C.G."/>
            <person name="Wood J.M."/>
            <person name="Rusch D.B."/>
            <person name="Bateson M.M."/>
            <person name="Hamamura N."/>
            <person name="Heidelberg J.F."/>
            <person name="Grossman A.R."/>
            <person name="Bhaya D."/>
            <person name="Cohan F.M."/>
            <person name="Kuhl M."/>
            <person name="Bryant D.A."/>
            <person name="Ward D.M."/>
        </authorList>
    </citation>
    <scope>NUCLEOTIDE SEQUENCE [LARGE SCALE GENOMIC DNA]</scope>
    <source>
        <strain evidence="2">OS</strain>
    </source>
</reference>
<organism evidence="2 3">
    <name type="scientific">Candidatus Thermochlorobacter aerophilus</name>
    <dbReference type="NCBI Taxonomy" id="1868324"/>
    <lineage>
        <taxon>Bacteria</taxon>
        <taxon>Pseudomonadati</taxon>
        <taxon>Chlorobiota</taxon>
        <taxon>Chlorobiia</taxon>
        <taxon>Chlorobiales</taxon>
        <taxon>Candidatus Thermochlorobacteriaceae</taxon>
        <taxon>Candidatus Thermochlorobacter</taxon>
    </lineage>
</organism>
<dbReference type="EMBL" id="PHFL01000046">
    <property type="protein sequence ID" value="RFM24113.1"/>
    <property type="molecule type" value="Genomic_DNA"/>
</dbReference>
<accession>A0A395M002</accession>
<dbReference type="Proteomes" id="UP000266389">
    <property type="component" value="Unassembled WGS sequence"/>
</dbReference>
<gene>
    <name evidence="2" type="ORF">D0433_07415</name>
</gene>
<comment type="caution">
    <text evidence="2">The sequence shown here is derived from an EMBL/GenBank/DDBJ whole genome shotgun (WGS) entry which is preliminary data.</text>
</comment>
<dbReference type="AlphaFoldDB" id="A0A395M002"/>
<feature type="chain" id="PRO_5017357337" description="Porin" evidence="1">
    <location>
        <begin position="31"/>
        <end position="418"/>
    </location>
</feature>
<keyword evidence="1" id="KW-0732">Signal</keyword>
<proteinExistence type="predicted"/>
<feature type="signal peptide" evidence="1">
    <location>
        <begin position="1"/>
        <end position="30"/>
    </location>
</feature>
<protein>
    <recommendedName>
        <fullName evidence="4">Porin</fullName>
    </recommendedName>
</protein>
<evidence type="ECO:0000313" key="2">
    <source>
        <dbReference type="EMBL" id="RFM24113.1"/>
    </source>
</evidence>
<name>A0A395M002_9BACT</name>